<comment type="caution">
    <text evidence="1">The sequence shown here is derived from an EMBL/GenBank/DDBJ whole genome shotgun (WGS) entry which is preliminary data.</text>
</comment>
<accession>A0AA39C214</accession>
<name>A0AA39C214_MICHY</name>
<reference evidence="1" key="1">
    <citation type="journal article" date="2023" name="bioRxiv">
        <title>Scaffold-level genome assemblies of two parasitoid biocontrol wasps reveal the parthenogenesis mechanism and an associated novel virus.</title>
        <authorList>
            <person name="Inwood S."/>
            <person name="Skelly J."/>
            <person name="Guhlin J."/>
            <person name="Harrop T."/>
            <person name="Goldson S."/>
            <person name="Dearden P."/>
        </authorList>
    </citation>
    <scope>NUCLEOTIDE SEQUENCE</scope>
    <source>
        <strain evidence="1">Lincoln</strain>
        <tissue evidence="1">Whole body</tissue>
    </source>
</reference>
<gene>
    <name evidence="1" type="ORF">PV327_011736</name>
</gene>
<keyword evidence="2" id="KW-1185">Reference proteome</keyword>
<dbReference type="Proteomes" id="UP001168972">
    <property type="component" value="Unassembled WGS sequence"/>
</dbReference>
<sequence length="73" mass="8959">MAFLYGLRHDVFHMIEIIASARWDWGQVEVPIPGMISIRYKQQRHRARESERARNERFYENLDYLDWVKRCGF</sequence>
<evidence type="ECO:0000313" key="1">
    <source>
        <dbReference type="EMBL" id="KAK0156663.1"/>
    </source>
</evidence>
<proteinExistence type="predicted"/>
<protein>
    <submittedName>
        <fullName evidence="1">Uncharacterized protein</fullName>
    </submittedName>
</protein>
<dbReference type="AlphaFoldDB" id="A0AA39C214"/>
<dbReference type="EMBL" id="JAQQBR010003646">
    <property type="protein sequence ID" value="KAK0156663.1"/>
    <property type="molecule type" value="Genomic_DNA"/>
</dbReference>
<evidence type="ECO:0000313" key="2">
    <source>
        <dbReference type="Proteomes" id="UP001168972"/>
    </source>
</evidence>
<reference evidence="1" key="2">
    <citation type="submission" date="2023-03" db="EMBL/GenBank/DDBJ databases">
        <authorList>
            <person name="Inwood S.N."/>
            <person name="Skelly J.G."/>
            <person name="Guhlin J."/>
            <person name="Harrop T.W.R."/>
            <person name="Goldson S.G."/>
            <person name="Dearden P.K."/>
        </authorList>
    </citation>
    <scope>NUCLEOTIDE SEQUENCE</scope>
    <source>
        <strain evidence="1">Lincoln</strain>
        <tissue evidence="1">Whole body</tissue>
    </source>
</reference>
<organism evidence="1 2">
    <name type="scientific">Microctonus hyperodae</name>
    <name type="common">Parasitoid wasp</name>
    <dbReference type="NCBI Taxonomy" id="165561"/>
    <lineage>
        <taxon>Eukaryota</taxon>
        <taxon>Metazoa</taxon>
        <taxon>Ecdysozoa</taxon>
        <taxon>Arthropoda</taxon>
        <taxon>Hexapoda</taxon>
        <taxon>Insecta</taxon>
        <taxon>Pterygota</taxon>
        <taxon>Neoptera</taxon>
        <taxon>Endopterygota</taxon>
        <taxon>Hymenoptera</taxon>
        <taxon>Apocrita</taxon>
        <taxon>Ichneumonoidea</taxon>
        <taxon>Braconidae</taxon>
        <taxon>Euphorinae</taxon>
        <taxon>Microctonus</taxon>
    </lineage>
</organism>